<feature type="transmembrane region" description="Helical" evidence="4">
    <location>
        <begin position="114"/>
        <end position="139"/>
    </location>
</feature>
<organism evidence="7 8">
    <name type="scientific">Candidatus Gottesmanbacteria bacterium RIFCSPHIGHO2_02_FULL_39_11</name>
    <dbReference type="NCBI Taxonomy" id="1798382"/>
    <lineage>
        <taxon>Bacteria</taxon>
        <taxon>Candidatus Gottesmaniibacteriota</taxon>
    </lineage>
</organism>
<keyword evidence="1" id="KW-0436">Ligase</keyword>
<feature type="transmembrane region" description="Helical" evidence="4">
    <location>
        <begin position="145"/>
        <end position="165"/>
    </location>
</feature>
<dbReference type="InterPro" id="IPR036615">
    <property type="entry name" value="Mur_ligase_C_dom_sf"/>
</dbReference>
<dbReference type="GO" id="GO:0005524">
    <property type="term" value="F:ATP binding"/>
    <property type="evidence" value="ECO:0007669"/>
    <property type="project" value="UniProtKB-KW"/>
</dbReference>
<dbReference type="InterPro" id="IPR051046">
    <property type="entry name" value="MurCDEF_CellWall_CoF430Synth"/>
</dbReference>
<dbReference type="InterPro" id="IPR013221">
    <property type="entry name" value="Mur_ligase_cen"/>
</dbReference>
<comment type="caution">
    <text evidence="7">The sequence shown here is derived from an EMBL/GenBank/DDBJ whole genome shotgun (WGS) entry which is preliminary data.</text>
</comment>
<feature type="transmembrane region" description="Helical" evidence="4">
    <location>
        <begin position="56"/>
        <end position="78"/>
    </location>
</feature>
<reference evidence="7 8" key="1">
    <citation type="journal article" date="2016" name="Nat. Commun.">
        <title>Thousands of microbial genomes shed light on interconnected biogeochemical processes in an aquifer system.</title>
        <authorList>
            <person name="Anantharaman K."/>
            <person name="Brown C.T."/>
            <person name="Hug L.A."/>
            <person name="Sharon I."/>
            <person name="Castelle C.J."/>
            <person name="Probst A.J."/>
            <person name="Thomas B.C."/>
            <person name="Singh A."/>
            <person name="Wilkins M.J."/>
            <person name="Karaoz U."/>
            <person name="Brodie E.L."/>
            <person name="Williams K.H."/>
            <person name="Hubbard S.S."/>
            <person name="Banfield J.F."/>
        </authorList>
    </citation>
    <scope>NUCLEOTIDE SEQUENCE [LARGE SCALE GENOMIC DNA]</scope>
</reference>
<dbReference type="SUPFAM" id="SSF53244">
    <property type="entry name" value="MurD-like peptide ligases, peptide-binding domain"/>
    <property type="match status" value="1"/>
</dbReference>
<evidence type="ECO:0000256" key="2">
    <source>
        <dbReference type="ARBA" id="ARBA00022741"/>
    </source>
</evidence>
<dbReference type="Gene3D" id="3.40.1190.10">
    <property type="entry name" value="Mur-like, catalytic domain"/>
    <property type="match status" value="1"/>
</dbReference>
<gene>
    <name evidence="7" type="ORF">A3D77_02240</name>
</gene>
<keyword evidence="4" id="KW-1133">Transmembrane helix</keyword>
<dbReference type="Pfam" id="PF08245">
    <property type="entry name" value="Mur_ligase_M"/>
    <property type="match status" value="1"/>
</dbReference>
<accession>A0A1F5ZW13</accession>
<keyword evidence="4" id="KW-0812">Transmembrane</keyword>
<protein>
    <recommendedName>
        <fullName evidence="9">Mur ligase central domain-containing protein</fullName>
    </recommendedName>
</protein>
<dbReference type="InterPro" id="IPR004101">
    <property type="entry name" value="Mur_ligase_C"/>
</dbReference>
<evidence type="ECO:0000259" key="6">
    <source>
        <dbReference type="Pfam" id="PF08245"/>
    </source>
</evidence>
<dbReference type="PANTHER" id="PTHR43024:SF1">
    <property type="entry name" value="UDP-N-ACETYLMURAMOYL-TRIPEPTIDE--D-ALANYL-D-ALANINE LIGASE"/>
    <property type="match status" value="1"/>
</dbReference>
<proteinExistence type="predicted"/>
<dbReference type="PANTHER" id="PTHR43024">
    <property type="entry name" value="UDP-N-ACETYLMURAMOYL-TRIPEPTIDE--D-ALANYL-D-ALANINE LIGASE"/>
    <property type="match status" value="1"/>
</dbReference>
<feature type="domain" description="Mur ligase C-terminal" evidence="5">
    <location>
        <begin position="406"/>
        <end position="482"/>
    </location>
</feature>
<feature type="transmembrane region" description="Helical" evidence="4">
    <location>
        <begin position="84"/>
        <end position="102"/>
    </location>
</feature>
<feature type="domain" description="Mur ligase central" evidence="6">
    <location>
        <begin position="187"/>
        <end position="382"/>
    </location>
</feature>
<evidence type="ECO:0000313" key="7">
    <source>
        <dbReference type="EMBL" id="OGG16257.1"/>
    </source>
</evidence>
<dbReference type="Proteomes" id="UP000176923">
    <property type="component" value="Unassembled WGS sequence"/>
</dbReference>
<dbReference type="AlphaFoldDB" id="A0A1F5ZW13"/>
<evidence type="ECO:0000256" key="1">
    <source>
        <dbReference type="ARBA" id="ARBA00022598"/>
    </source>
</evidence>
<keyword evidence="3" id="KW-0067">ATP-binding</keyword>
<dbReference type="InterPro" id="IPR036565">
    <property type="entry name" value="Mur-like_cat_sf"/>
</dbReference>
<evidence type="ECO:0000313" key="8">
    <source>
        <dbReference type="Proteomes" id="UP000176923"/>
    </source>
</evidence>
<evidence type="ECO:0000259" key="5">
    <source>
        <dbReference type="Pfam" id="PF02875"/>
    </source>
</evidence>
<dbReference type="STRING" id="1798382.A3D77_02240"/>
<feature type="transmembrane region" description="Helical" evidence="4">
    <location>
        <begin position="14"/>
        <end position="35"/>
    </location>
</feature>
<dbReference type="SUPFAM" id="SSF53623">
    <property type="entry name" value="MurD-like peptide ligases, catalytic domain"/>
    <property type="match status" value="1"/>
</dbReference>
<keyword evidence="2" id="KW-0547">Nucleotide-binding</keyword>
<keyword evidence="4" id="KW-0472">Membrane</keyword>
<evidence type="ECO:0000256" key="4">
    <source>
        <dbReference type="SAM" id="Phobius"/>
    </source>
</evidence>
<dbReference type="Gene3D" id="3.90.190.20">
    <property type="entry name" value="Mur ligase, C-terminal domain"/>
    <property type="match status" value="1"/>
</dbReference>
<name>A0A1F5ZW13_9BACT</name>
<dbReference type="Pfam" id="PF02875">
    <property type="entry name" value="Mur_ligase_C"/>
    <property type="match status" value="1"/>
</dbReference>
<sequence length="535" mass="61942">MDFFLTLVSISVPIFYALIIIDLIRLILFNVYIWQRKEYRWDRIVSFIHTEEGKRFLANPFVILKWIVFILFFFSPLYLPSLTILFFLLTQFIIVVNLFFGFKNFKRPKFTFRSLTLIFGLLIIFVGLSLSFFFFFSFLFLLDHLLFILSGFLVLITSIPSLLYVKYTVYKAHKKIKNFPNLVVIGITGSFGKTTTKEFLATIVSQKYRVLKTEGTNNTEIGIANTILRKLTPDIQIFIAEMGAYKRGEIKTLCNLIHPQIGVLTGINEEHIELFGSIENTMRAKYELLICLKQNGMAFLNSSSKPLTEIGKWVSRDRKDIKKYWYGGYSLQNKENSVDIKDIKSGLESLSFEMCWKGKCVPCVTTFGGEQFIQNISGSASVAAELGLSLTDIAQGISNLSLPDNRMKLKKFGKVHIVDDTYNSNPDGVLTGLKYLSQFHGKKWFVFSPLIELNKEGKFIHKEISKEAEKTCDRIFLTNSNYSEEFLRIKKDKIYILRNEKQLDFYPFDDTEDIMIYFSGREAKRQMELLLKKIK</sequence>
<evidence type="ECO:0008006" key="9">
    <source>
        <dbReference type="Google" id="ProtNLM"/>
    </source>
</evidence>
<dbReference type="EMBL" id="MFJL01000014">
    <property type="protein sequence ID" value="OGG16257.1"/>
    <property type="molecule type" value="Genomic_DNA"/>
</dbReference>
<evidence type="ECO:0000256" key="3">
    <source>
        <dbReference type="ARBA" id="ARBA00022840"/>
    </source>
</evidence>
<dbReference type="GO" id="GO:0016881">
    <property type="term" value="F:acid-amino acid ligase activity"/>
    <property type="evidence" value="ECO:0007669"/>
    <property type="project" value="InterPro"/>
</dbReference>